<keyword evidence="4 8" id="KW-0812">Transmembrane</keyword>
<dbReference type="PANTHER" id="PTHR31563">
    <property type="entry name" value="ION CHANNEL POLLUX-RELATED"/>
    <property type="match status" value="1"/>
</dbReference>
<comment type="caution">
    <text evidence="10">The sequence shown here is derived from an EMBL/GenBank/DDBJ whole genome shotgun (WGS) entry which is preliminary data.</text>
</comment>
<dbReference type="InterPro" id="IPR003148">
    <property type="entry name" value="RCK_N"/>
</dbReference>
<sequence>MAKSGEKPRGGFGARLRYEFDKSMAAGPIALIGWLAVLSLVLIVIAGAALALLRIAPEGSDPLGFGEAVWEALMRTLDSGTMGGDAGWGFRWIMLLVTLGGIFVVSALIGVLSSGIEAKLDELRKGRSIVLETDHTVILNWSASVFDIIAELTVANASRRRPRIVVMADKDKVEMEDEIARKVPNLRNTRIICRSGDPTDLGDLAIASPHTSRSIIVVSPEADDPDSRVIKTVLALVNDPKRRTAKYQIAAEIRDGKNADLARIVGGDEVQLVLADELIARIVVHSSRQSGLSAVYSELLDFDGCEIYTAEQKPIEGTSFGDALMAYDDCTLIGLTDASGKVWLNPPMETQVQPGMKAILIAEDDATIKVTASPLNVDHTAITLFRREDKRPERTLLLGWNRRGPMIAFELSRYVAPGSLLTIAADTPELQDEVGALLIAGSNLQVEYGIVDTSSRAALEGLGIPSYDHVLVLGYSDHMDAQATDTRTLVTLLHLRKIAEQSGAHINVVSEMIDVRNRELAEVTRADDFVVSNRLVSLMLAQASENENIGAIFGDLLDEQGSEIVMRPAATYLELDHPMTFYTVTEACRQRGEVALGYVRKRSGAEADPRNMGGVVVNPKKSEALSYEAGDRIIVLARE</sequence>
<keyword evidence="6" id="KW-0406">Ion transport</keyword>
<keyword evidence="7 8" id="KW-0472">Membrane</keyword>
<keyword evidence="3" id="KW-0813">Transport</keyword>
<accession>A0A933L4V5</accession>
<evidence type="ECO:0000256" key="7">
    <source>
        <dbReference type="ARBA" id="ARBA00023136"/>
    </source>
</evidence>
<dbReference type="GO" id="GO:0012505">
    <property type="term" value="C:endomembrane system"/>
    <property type="evidence" value="ECO:0007669"/>
    <property type="project" value="UniProtKB-SubCell"/>
</dbReference>
<dbReference type="PANTHER" id="PTHR31563:SF10">
    <property type="entry name" value="ION CHANNEL POLLUX-RELATED"/>
    <property type="match status" value="1"/>
</dbReference>
<evidence type="ECO:0000256" key="5">
    <source>
        <dbReference type="ARBA" id="ARBA00022989"/>
    </source>
</evidence>
<feature type="transmembrane region" description="Helical" evidence="8">
    <location>
        <begin position="92"/>
        <end position="116"/>
    </location>
</feature>
<evidence type="ECO:0000259" key="9">
    <source>
        <dbReference type="PROSITE" id="PS51201"/>
    </source>
</evidence>
<keyword evidence="5 8" id="KW-1133">Transmembrane helix</keyword>
<dbReference type="Proteomes" id="UP000782610">
    <property type="component" value="Unassembled WGS sequence"/>
</dbReference>
<dbReference type="EMBL" id="JACRAF010000031">
    <property type="protein sequence ID" value="MBI4922375.1"/>
    <property type="molecule type" value="Genomic_DNA"/>
</dbReference>
<evidence type="ECO:0000256" key="3">
    <source>
        <dbReference type="ARBA" id="ARBA00022448"/>
    </source>
</evidence>
<evidence type="ECO:0000313" key="11">
    <source>
        <dbReference type="Proteomes" id="UP000782610"/>
    </source>
</evidence>
<gene>
    <name evidence="10" type="ORF">HY834_11545</name>
</gene>
<name>A0A933L4V5_9HYPH</name>
<dbReference type="InterPro" id="IPR044849">
    <property type="entry name" value="CASTOR/POLLUX/SYM8-like"/>
</dbReference>
<feature type="domain" description="RCK N-terminal" evidence="9">
    <location>
        <begin position="133"/>
        <end position="272"/>
    </location>
</feature>
<comment type="subcellular location">
    <subcellularLocation>
        <location evidence="1">Endomembrane system</location>
        <topology evidence="1">Multi-pass membrane protein</topology>
    </subcellularLocation>
</comment>
<organism evidence="10 11">
    <name type="scientific">Devosia nanyangense</name>
    <dbReference type="NCBI Taxonomy" id="1228055"/>
    <lineage>
        <taxon>Bacteria</taxon>
        <taxon>Pseudomonadati</taxon>
        <taxon>Pseudomonadota</taxon>
        <taxon>Alphaproteobacteria</taxon>
        <taxon>Hyphomicrobiales</taxon>
        <taxon>Devosiaceae</taxon>
        <taxon>Devosia</taxon>
    </lineage>
</organism>
<evidence type="ECO:0000313" key="10">
    <source>
        <dbReference type="EMBL" id="MBI4922375.1"/>
    </source>
</evidence>
<reference evidence="10" key="1">
    <citation type="submission" date="2020-07" db="EMBL/GenBank/DDBJ databases">
        <title>Huge and variable diversity of episymbiotic CPR bacteria and DPANN archaea in groundwater ecosystems.</title>
        <authorList>
            <person name="He C.Y."/>
            <person name="Keren R."/>
            <person name="Whittaker M."/>
            <person name="Farag I.F."/>
            <person name="Doudna J."/>
            <person name="Cate J.H.D."/>
            <person name="Banfield J.F."/>
        </authorList>
    </citation>
    <scope>NUCLEOTIDE SEQUENCE</scope>
    <source>
        <strain evidence="10">NC_groundwater_1586_Pr3_B-0.1um_66_15</strain>
    </source>
</reference>
<evidence type="ECO:0000256" key="6">
    <source>
        <dbReference type="ARBA" id="ARBA00023065"/>
    </source>
</evidence>
<dbReference type="PROSITE" id="PS51201">
    <property type="entry name" value="RCK_N"/>
    <property type="match status" value="2"/>
</dbReference>
<evidence type="ECO:0000256" key="1">
    <source>
        <dbReference type="ARBA" id="ARBA00004127"/>
    </source>
</evidence>
<feature type="transmembrane region" description="Helical" evidence="8">
    <location>
        <begin position="25"/>
        <end position="53"/>
    </location>
</feature>
<feature type="domain" description="RCK N-terminal" evidence="9">
    <location>
        <begin position="392"/>
        <end position="531"/>
    </location>
</feature>
<comment type="similarity">
    <text evidence="2">Belongs to the castor/pollux (TC 1.A.1.23) family.</text>
</comment>
<dbReference type="Pfam" id="PF06241">
    <property type="entry name" value="Castor_Poll_mid"/>
    <property type="match status" value="1"/>
</dbReference>
<proteinExistence type="inferred from homology"/>
<protein>
    <recommendedName>
        <fullName evidence="9">RCK N-terminal domain-containing protein</fullName>
    </recommendedName>
</protein>
<dbReference type="GO" id="GO:0006813">
    <property type="term" value="P:potassium ion transport"/>
    <property type="evidence" value="ECO:0007669"/>
    <property type="project" value="InterPro"/>
</dbReference>
<evidence type="ECO:0000256" key="8">
    <source>
        <dbReference type="SAM" id="Phobius"/>
    </source>
</evidence>
<dbReference type="AlphaFoldDB" id="A0A933L4V5"/>
<dbReference type="Gene3D" id="3.40.50.720">
    <property type="entry name" value="NAD(P)-binding Rossmann-like Domain"/>
    <property type="match status" value="2"/>
</dbReference>
<dbReference type="InterPro" id="IPR010420">
    <property type="entry name" value="CASTOR/POLLUX/SYM8_dom"/>
</dbReference>
<evidence type="ECO:0000256" key="4">
    <source>
        <dbReference type="ARBA" id="ARBA00022692"/>
    </source>
</evidence>
<evidence type="ECO:0000256" key="2">
    <source>
        <dbReference type="ARBA" id="ARBA00008577"/>
    </source>
</evidence>